<proteinExistence type="predicted"/>
<dbReference type="GO" id="GO:0004519">
    <property type="term" value="F:endonuclease activity"/>
    <property type="evidence" value="ECO:0007669"/>
    <property type="project" value="UniProtKB-KW"/>
</dbReference>
<evidence type="ECO:0000259" key="1">
    <source>
        <dbReference type="SMART" id="SM00507"/>
    </source>
</evidence>
<protein>
    <submittedName>
        <fullName evidence="2">HNH endonuclease signature motif containing protein</fullName>
    </submittedName>
</protein>
<organism evidence="2">
    <name type="scientific">Sporolactobacillus sp. Y61</name>
    <dbReference type="NCBI Taxonomy" id="3160863"/>
    <lineage>
        <taxon>Bacteria</taxon>
        <taxon>Bacillati</taxon>
        <taxon>Bacillota</taxon>
        <taxon>Bacilli</taxon>
        <taxon>Bacillales</taxon>
        <taxon>Sporolactobacillaceae</taxon>
        <taxon>Sporolactobacillus</taxon>
    </lineage>
</organism>
<keyword evidence="2" id="KW-0378">Hydrolase</keyword>
<sequence length="237" mass="27524">MSNRYIPAEIRRNLRQEARFGCVLCGSPIIEYHHIVPFHEIKKHIEEKMVVVCPEHHHRADCGEVPREVLYRAKKSPYNLKNEVISKDFFLRDYDHLKIKAGSNTFIRTPELIVVDGEPLLEIHKDEGIAKIDAKFYNRHNKLLAEIINNEWFAYRSSEFWDVQYSPGHLKINRSAGNILMDFKFHDDIVNLTARMYFNGHIIDLQPNQTVLGNNTISNSVIADCEAGIVLNYGHKK</sequence>
<keyword evidence="2" id="KW-0255">Endonuclease</keyword>
<evidence type="ECO:0000313" key="2">
    <source>
        <dbReference type="EMBL" id="XCJ17943.1"/>
    </source>
</evidence>
<keyword evidence="2" id="KW-0540">Nuclease</keyword>
<accession>A0AAU8IIW4</accession>
<name>A0AAU8IIW4_9BACL</name>
<gene>
    <name evidence="2" type="ORF">ABNN70_05610</name>
</gene>
<dbReference type="SMART" id="SM00507">
    <property type="entry name" value="HNHc"/>
    <property type="match status" value="1"/>
</dbReference>
<feature type="domain" description="HNH nuclease" evidence="1">
    <location>
        <begin position="9"/>
        <end position="58"/>
    </location>
</feature>
<dbReference type="InterPro" id="IPR003615">
    <property type="entry name" value="HNH_nuc"/>
</dbReference>
<reference evidence="2" key="1">
    <citation type="submission" date="2024-06" db="EMBL/GenBank/DDBJ databases">
        <authorList>
            <person name="Fan A."/>
            <person name="Zhang F.Y."/>
            <person name="Zhang L."/>
        </authorList>
    </citation>
    <scope>NUCLEOTIDE SEQUENCE</scope>
    <source>
        <strain evidence="2">Y61</strain>
    </source>
</reference>
<dbReference type="CDD" id="cd00085">
    <property type="entry name" value="HNHc"/>
    <property type="match status" value="1"/>
</dbReference>
<dbReference type="AlphaFoldDB" id="A0AAU8IIW4"/>
<dbReference type="RefSeq" id="WP_353949028.1">
    <property type="nucleotide sequence ID" value="NZ_CP159510.1"/>
</dbReference>
<dbReference type="EMBL" id="CP159510">
    <property type="protein sequence ID" value="XCJ17943.1"/>
    <property type="molecule type" value="Genomic_DNA"/>
</dbReference>